<evidence type="ECO:0000256" key="1">
    <source>
        <dbReference type="SAM" id="MobiDB-lite"/>
    </source>
</evidence>
<feature type="signal peptide" evidence="2">
    <location>
        <begin position="1"/>
        <end position="23"/>
    </location>
</feature>
<sequence length="229" mass="25348">MAAMAGRFLGSTVLVSMLGIASTFSPSSLSGLALRGASSTSTTYASRLSQARLRTGNISLNMCKKELTDKEREEYEKLLEEAKRIQGTFNAMIGNAFAGQPEPEPEPEQQEPVQQKKGFDIPIEEPAYEEESLYTPEVNTEESEPVDLSTMTDEERAAYEMSRAQTLGDEAFEGSDAAIRMGDKARALELHNEAYAMYEKSGILHPNSIFRPSFMDSLKDQQARIDKMP</sequence>
<accession>A0A7S4U7P9</accession>
<evidence type="ECO:0000256" key="2">
    <source>
        <dbReference type="SAM" id="SignalP"/>
    </source>
</evidence>
<keyword evidence="2" id="KW-0732">Signal</keyword>
<dbReference type="AlphaFoldDB" id="A0A7S4U7P9"/>
<feature type="region of interest" description="Disordered" evidence="1">
    <location>
        <begin position="131"/>
        <end position="150"/>
    </location>
</feature>
<organism evidence="3">
    <name type="scientific">Guillardia theta</name>
    <name type="common">Cryptophyte</name>
    <name type="synonym">Cryptomonas phi</name>
    <dbReference type="NCBI Taxonomy" id="55529"/>
    <lineage>
        <taxon>Eukaryota</taxon>
        <taxon>Cryptophyceae</taxon>
        <taxon>Pyrenomonadales</taxon>
        <taxon>Geminigeraceae</taxon>
        <taxon>Guillardia</taxon>
    </lineage>
</organism>
<evidence type="ECO:0000313" key="3">
    <source>
        <dbReference type="EMBL" id="CAE2333457.1"/>
    </source>
</evidence>
<feature type="chain" id="PRO_5031346757" evidence="2">
    <location>
        <begin position="24"/>
        <end position="229"/>
    </location>
</feature>
<gene>
    <name evidence="3" type="ORF">GTHE00462_LOCUS34661</name>
</gene>
<feature type="region of interest" description="Disordered" evidence="1">
    <location>
        <begin position="95"/>
        <end position="116"/>
    </location>
</feature>
<protein>
    <submittedName>
        <fullName evidence="3">Uncharacterized protein</fullName>
    </submittedName>
</protein>
<reference evidence="3" key="1">
    <citation type="submission" date="2021-01" db="EMBL/GenBank/DDBJ databases">
        <authorList>
            <person name="Corre E."/>
            <person name="Pelletier E."/>
            <person name="Niang G."/>
            <person name="Scheremetjew M."/>
            <person name="Finn R."/>
            <person name="Kale V."/>
            <person name="Holt S."/>
            <person name="Cochrane G."/>
            <person name="Meng A."/>
            <person name="Brown T."/>
            <person name="Cohen L."/>
        </authorList>
    </citation>
    <scope>NUCLEOTIDE SEQUENCE</scope>
    <source>
        <strain evidence="3">CCMP 2712</strain>
    </source>
</reference>
<name>A0A7S4U7P9_GUITH</name>
<dbReference type="EMBL" id="HBKN01044263">
    <property type="protein sequence ID" value="CAE2333457.1"/>
    <property type="molecule type" value="Transcribed_RNA"/>
</dbReference>
<proteinExistence type="predicted"/>